<dbReference type="InterPro" id="IPR011010">
    <property type="entry name" value="DNA_brk_join_enz"/>
</dbReference>
<evidence type="ECO:0000256" key="2">
    <source>
        <dbReference type="ARBA" id="ARBA00022908"/>
    </source>
</evidence>
<evidence type="ECO:0000256" key="5">
    <source>
        <dbReference type="PROSITE-ProRule" id="PRU01248"/>
    </source>
</evidence>
<name>A0ABY7S6F5_9FLAO</name>
<dbReference type="InterPro" id="IPR004107">
    <property type="entry name" value="Integrase_SAM-like_N"/>
</dbReference>
<accession>A0ABY7S6F5</accession>
<keyword evidence="3 5" id="KW-0238">DNA-binding</keyword>
<keyword evidence="2" id="KW-0229">DNA integration</keyword>
<evidence type="ECO:0000256" key="4">
    <source>
        <dbReference type="ARBA" id="ARBA00023172"/>
    </source>
</evidence>
<sequence>MKNRPEIHLIKFYYKEKHQIGIKFKYNKILIDVAKSIPSSKWNQIVMLWHLPYTTKNLDLIRYYFKDYAFINENALGLQAKQKKSMPKTERKLNEEQKIVLNNYYKYLRGKRYSDSTVKNYTFQIADFIDYHREKQIQDLCNRDVELFIEDVFIKRKLSISVQRQFISALKLFIVFDKSTQIEDIELVRPKRDKVLPTVLSQNEVIELIAKTKNLKHRTIIALLYSAGLRISELINLKIDDININRKQFIIKKAKGRKDRYAPLAEHLLPLLRNYMITYEPETYLIEGKPGFKYSSSSVSKFLHKAASQCRLKVRVTPHTLRHSYATHLLENGVGLRHIQSLLGHAKPETTMIYTHVARKDLLEIRSPLDLAVEHYKKTDNLEQKFKISEK</sequence>
<reference evidence="8 9" key="1">
    <citation type="submission" date="2023-01" db="EMBL/GenBank/DDBJ databases">
        <title>Psychroserpens ponticola sp. nov., isolated from seawater.</title>
        <authorList>
            <person name="Kristyanto S."/>
            <person name="Jung J."/>
            <person name="Kim J.M."/>
            <person name="Jeon C.O."/>
        </authorList>
    </citation>
    <scope>NUCLEOTIDE SEQUENCE [LARGE SCALE GENOMIC DNA]</scope>
    <source>
        <strain evidence="8 9">MSW6</strain>
    </source>
</reference>
<evidence type="ECO:0000313" key="9">
    <source>
        <dbReference type="Proteomes" id="UP001202717"/>
    </source>
</evidence>
<dbReference type="InterPro" id="IPR050090">
    <property type="entry name" value="Tyrosine_recombinase_XerCD"/>
</dbReference>
<dbReference type="PROSITE" id="PS51898">
    <property type="entry name" value="TYR_RECOMBINASE"/>
    <property type="match status" value="1"/>
</dbReference>
<dbReference type="PANTHER" id="PTHR30349:SF64">
    <property type="entry name" value="PROPHAGE INTEGRASE INTD-RELATED"/>
    <property type="match status" value="1"/>
</dbReference>
<keyword evidence="9" id="KW-1185">Reference proteome</keyword>
<protein>
    <submittedName>
        <fullName evidence="8">Site-specific integrase</fullName>
    </submittedName>
</protein>
<dbReference type="Proteomes" id="UP001202717">
    <property type="component" value="Chromosome"/>
</dbReference>
<evidence type="ECO:0000313" key="8">
    <source>
        <dbReference type="EMBL" id="WCO03465.1"/>
    </source>
</evidence>
<dbReference type="RefSeq" id="WP_249997259.1">
    <property type="nucleotide sequence ID" value="NZ_CP116221.1"/>
</dbReference>
<dbReference type="Gene3D" id="1.10.443.10">
    <property type="entry name" value="Intergrase catalytic core"/>
    <property type="match status" value="1"/>
</dbReference>
<keyword evidence="4" id="KW-0233">DNA recombination</keyword>
<dbReference type="PROSITE" id="PS51900">
    <property type="entry name" value="CB"/>
    <property type="match status" value="1"/>
</dbReference>
<proteinExistence type="inferred from homology"/>
<organism evidence="8 9">
    <name type="scientific">Psychroserpens ponticola</name>
    <dbReference type="NCBI Taxonomy" id="2932268"/>
    <lineage>
        <taxon>Bacteria</taxon>
        <taxon>Pseudomonadati</taxon>
        <taxon>Bacteroidota</taxon>
        <taxon>Flavobacteriia</taxon>
        <taxon>Flavobacteriales</taxon>
        <taxon>Flavobacteriaceae</taxon>
        <taxon>Psychroserpens</taxon>
    </lineage>
</organism>
<evidence type="ECO:0000259" key="6">
    <source>
        <dbReference type="PROSITE" id="PS51898"/>
    </source>
</evidence>
<dbReference type="Pfam" id="PF00589">
    <property type="entry name" value="Phage_integrase"/>
    <property type="match status" value="1"/>
</dbReference>
<evidence type="ECO:0000256" key="1">
    <source>
        <dbReference type="ARBA" id="ARBA00008857"/>
    </source>
</evidence>
<dbReference type="Pfam" id="PF13495">
    <property type="entry name" value="Phage_int_SAM_4"/>
    <property type="match status" value="1"/>
</dbReference>
<evidence type="ECO:0000256" key="3">
    <source>
        <dbReference type="ARBA" id="ARBA00023125"/>
    </source>
</evidence>
<dbReference type="InterPro" id="IPR010998">
    <property type="entry name" value="Integrase_recombinase_N"/>
</dbReference>
<dbReference type="SUPFAM" id="SSF56349">
    <property type="entry name" value="DNA breaking-rejoining enzymes"/>
    <property type="match status" value="1"/>
</dbReference>
<evidence type="ECO:0000259" key="7">
    <source>
        <dbReference type="PROSITE" id="PS51900"/>
    </source>
</evidence>
<feature type="domain" description="Core-binding (CB)" evidence="7">
    <location>
        <begin position="95"/>
        <end position="178"/>
    </location>
</feature>
<dbReference type="EMBL" id="CP116221">
    <property type="protein sequence ID" value="WCO03465.1"/>
    <property type="molecule type" value="Genomic_DNA"/>
</dbReference>
<gene>
    <name evidence="8" type="ORF">MUN68_008145</name>
</gene>
<feature type="domain" description="Tyr recombinase" evidence="6">
    <location>
        <begin position="195"/>
        <end position="367"/>
    </location>
</feature>
<dbReference type="InterPro" id="IPR013762">
    <property type="entry name" value="Integrase-like_cat_sf"/>
</dbReference>
<dbReference type="PANTHER" id="PTHR30349">
    <property type="entry name" value="PHAGE INTEGRASE-RELATED"/>
    <property type="match status" value="1"/>
</dbReference>
<dbReference type="InterPro" id="IPR002104">
    <property type="entry name" value="Integrase_catalytic"/>
</dbReference>
<comment type="similarity">
    <text evidence="1">Belongs to the 'phage' integrase family.</text>
</comment>
<dbReference type="InterPro" id="IPR044068">
    <property type="entry name" value="CB"/>
</dbReference>
<dbReference type="Gene3D" id="1.10.150.130">
    <property type="match status" value="1"/>
</dbReference>